<dbReference type="AlphaFoldDB" id="A0A4Z2J2I6"/>
<feature type="region of interest" description="Disordered" evidence="1">
    <location>
        <begin position="102"/>
        <end position="121"/>
    </location>
</feature>
<sequence>MESREGALRSSSSESDRQMGSGGDEERGWRESSMRLISGAGSPSGSGGGGNSPLEDPMPRPWPLPPAAPARPGTPTPRIPFSLAAAMACCWSVSNTLKSRSPRRSCSSFSLADPSSDITAGSEVRSASDKSLVAVLPCGWVELEANRWLVELVECSLLSTTPATPG</sequence>
<accession>A0A4Z2J2I6</accession>
<name>A0A4Z2J2I6_9TELE</name>
<dbReference type="EMBL" id="SRLO01000032">
    <property type="protein sequence ID" value="TNN83693.1"/>
    <property type="molecule type" value="Genomic_DNA"/>
</dbReference>
<feature type="compositionally biased region" description="Basic and acidic residues" evidence="1">
    <location>
        <begin position="24"/>
        <end position="33"/>
    </location>
</feature>
<organism evidence="2 3">
    <name type="scientific">Liparis tanakae</name>
    <name type="common">Tanaka's snailfish</name>
    <dbReference type="NCBI Taxonomy" id="230148"/>
    <lineage>
        <taxon>Eukaryota</taxon>
        <taxon>Metazoa</taxon>
        <taxon>Chordata</taxon>
        <taxon>Craniata</taxon>
        <taxon>Vertebrata</taxon>
        <taxon>Euteleostomi</taxon>
        <taxon>Actinopterygii</taxon>
        <taxon>Neopterygii</taxon>
        <taxon>Teleostei</taxon>
        <taxon>Neoteleostei</taxon>
        <taxon>Acanthomorphata</taxon>
        <taxon>Eupercaria</taxon>
        <taxon>Perciformes</taxon>
        <taxon>Cottioidei</taxon>
        <taxon>Cottales</taxon>
        <taxon>Liparidae</taxon>
        <taxon>Liparis</taxon>
    </lineage>
</organism>
<keyword evidence="3" id="KW-1185">Reference proteome</keyword>
<feature type="compositionally biased region" description="Gly residues" evidence="1">
    <location>
        <begin position="42"/>
        <end position="51"/>
    </location>
</feature>
<comment type="caution">
    <text evidence="2">The sequence shown here is derived from an EMBL/GenBank/DDBJ whole genome shotgun (WGS) entry which is preliminary data.</text>
</comment>
<dbReference type="Proteomes" id="UP000314294">
    <property type="component" value="Unassembled WGS sequence"/>
</dbReference>
<feature type="compositionally biased region" description="Pro residues" evidence="1">
    <location>
        <begin position="59"/>
        <end position="78"/>
    </location>
</feature>
<reference evidence="2 3" key="1">
    <citation type="submission" date="2019-03" db="EMBL/GenBank/DDBJ databases">
        <title>First draft genome of Liparis tanakae, snailfish: a comprehensive survey of snailfish specific genes.</title>
        <authorList>
            <person name="Kim W."/>
            <person name="Song I."/>
            <person name="Jeong J.-H."/>
            <person name="Kim D."/>
            <person name="Kim S."/>
            <person name="Ryu S."/>
            <person name="Song J.Y."/>
            <person name="Lee S.K."/>
        </authorList>
    </citation>
    <scope>NUCLEOTIDE SEQUENCE [LARGE SCALE GENOMIC DNA]</scope>
    <source>
        <tissue evidence="2">Muscle</tissue>
    </source>
</reference>
<proteinExistence type="predicted"/>
<feature type="region of interest" description="Disordered" evidence="1">
    <location>
        <begin position="1"/>
        <end position="78"/>
    </location>
</feature>
<evidence type="ECO:0000313" key="2">
    <source>
        <dbReference type="EMBL" id="TNN83693.1"/>
    </source>
</evidence>
<evidence type="ECO:0000313" key="3">
    <source>
        <dbReference type="Proteomes" id="UP000314294"/>
    </source>
</evidence>
<gene>
    <name evidence="2" type="ORF">EYF80_006211</name>
</gene>
<protein>
    <submittedName>
        <fullName evidence="2">Uncharacterized protein</fullName>
    </submittedName>
</protein>
<evidence type="ECO:0000256" key="1">
    <source>
        <dbReference type="SAM" id="MobiDB-lite"/>
    </source>
</evidence>